<accession>A0A174S333</accession>
<dbReference type="OrthoDB" id="9810047at2"/>
<evidence type="ECO:0000313" key="10">
    <source>
        <dbReference type="EMBL" id="CUP92142.1"/>
    </source>
</evidence>
<sequence length="151" mass="16366">MNILLPCLYSFIGCIGYCLSFNIRPRKQMLLLSSAGGALGWCVYLLCGGIKNDIIQSFFAIIVVAVYSEIMARLYKAPATVYLVVGLIPLVPGGGIYYTMEYCINGDMMNFMNTGIHTFGIAGALSIGILLVSGGVRLLNVVGRLRRGDVR</sequence>
<feature type="transmembrane region" description="Helical" evidence="8">
    <location>
        <begin position="119"/>
        <end position="139"/>
    </location>
</feature>
<evidence type="ECO:0000256" key="6">
    <source>
        <dbReference type="ARBA" id="ARBA00023136"/>
    </source>
</evidence>
<keyword evidence="2" id="KW-1003">Cell membrane</keyword>
<reference evidence="11" key="3">
    <citation type="journal article" date="2018" name="BMC Genomics">
        <title>Whole genome sequencing and function prediction of 133 gut anaerobes isolated from chicken caecum in pure cultures.</title>
        <authorList>
            <person name="Medvecky M."/>
            <person name="Cejkova D."/>
            <person name="Polansky O."/>
            <person name="Karasova D."/>
            <person name="Kubasova T."/>
            <person name="Cizek A."/>
            <person name="Rychlik I."/>
        </authorList>
    </citation>
    <scope>NUCLEOTIDE SEQUENCE</scope>
    <source>
        <strain evidence="11">An175</strain>
    </source>
</reference>
<dbReference type="GO" id="GO:0015744">
    <property type="term" value="P:succinate transport"/>
    <property type="evidence" value="ECO:0007669"/>
    <property type="project" value="TreeGrafter"/>
</dbReference>
<evidence type="ECO:0000313" key="15">
    <source>
        <dbReference type="Proteomes" id="UP000260828"/>
    </source>
</evidence>
<dbReference type="EMBL" id="CZBE01000016">
    <property type="protein sequence ID" value="CUP92142.1"/>
    <property type="molecule type" value="Genomic_DNA"/>
</dbReference>
<organism evidence="10 13">
    <name type="scientific">Anaerotruncus colihominis</name>
    <dbReference type="NCBI Taxonomy" id="169435"/>
    <lineage>
        <taxon>Bacteria</taxon>
        <taxon>Bacillati</taxon>
        <taxon>Bacillota</taxon>
        <taxon>Clostridia</taxon>
        <taxon>Eubacteriales</taxon>
        <taxon>Oscillospiraceae</taxon>
        <taxon>Anaerotruncus</taxon>
    </lineage>
</organism>
<gene>
    <name evidence="11" type="ORF">B5F11_06840</name>
    <name evidence="12" type="ORF">DXC40_16440</name>
    <name evidence="10" type="ORF">ERS852551_02402</name>
</gene>
<proteinExistence type="inferred from homology"/>
<keyword evidence="6 8" id="KW-0472">Membrane</keyword>
<evidence type="ECO:0000313" key="12">
    <source>
        <dbReference type="EMBL" id="RGE65603.1"/>
    </source>
</evidence>
<comment type="similarity">
    <text evidence="7">Belongs to the ThrE exporter (TC 2.A.79) family.</text>
</comment>
<dbReference type="Proteomes" id="UP000095765">
    <property type="component" value="Unassembled WGS sequence"/>
</dbReference>
<keyword evidence="5 8" id="KW-1133">Transmembrane helix</keyword>
<evidence type="ECO:0000256" key="2">
    <source>
        <dbReference type="ARBA" id="ARBA00022475"/>
    </source>
</evidence>
<evidence type="ECO:0000313" key="14">
    <source>
        <dbReference type="Proteomes" id="UP000196386"/>
    </source>
</evidence>
<dbReference type="PANTHER" id="PTHR34390:SF1">
    <property type="entry name" value="SUCCINATE TRANSPORTER SUBUNIT YJJB-RELATED"/>
    <property type="match status" value="1"/>
</dbReference>
<feature type="transmembrane region" description="Helical" evidence="8">
    <location>
        <begin position="30"/>
        <end position="47"/>
    </location>
</feature>
<reference evidence="10 13" key="1">
    <citation type="submission" date="2015-09" db="EMBL/GenBank/DDBJ databases">
        <authorList>
            <consortium name="Pathogen Informatics"/>
        </authorList>
    </citation>
    <scope>NUCLEOTIDE SEQUENCE [LARGE SCALE GENOMIC DNA]</scope>
    <source>
        <strain evidence="10 13">2789STDY5834939</strain>
    </source>
</reference>
<dbReference type="Proteomes" id="UP000260828">
    <property type="component" value="Unassembled WGS sequence"/>
</dbReference>
<dbReference type="EMBL" id="NFKP01000006">
    <property type="protein sequence ID" value="OUP70036.1"/>
    <property type="molecule type" value="Genomic_DNA"/>
</dbReference>
<reference evidence="12 15" key="4">
    <citation type="submission" date="2018-08" db="EMBL/GenBank/DDBJ databases">
        <title>A genome reference for cultivated species of the human gut microbiota.</title>
        <authorList>
            <person name="Zou Y."/>
            <person name="Xue W."/>
            <person name="Luo G."/>
        </authorList>
    </citation>
    <scope>NUCLEOTIDE SEQUENCE [LARGE SCALE GENOMIC DNA]</scope>
    <source>
        <strain evidence="12 15">TF05-12AC</strain>
    </source>
</reference>
<protein>
    <submittedName>
        <fullName evidence="12">Threonine/serine exporter</fullName>
    </submittedName>
    <submittedName>
        <fullName evidence="10">Uncharacterized conserved protein</fullName>
    </submittedName>
</protein>
<dbReference type="InterPro" id="IPR024528">
    <property type="entry name" value="ThrE_2"/>
</dbReference>
<feature type="transmembrane region" description="Helical" evidence="8">
    <location>
        <begin position="81"/>
        <end position="98"/>
    </location>
</feature>
<name>A0A174S333_9FIRM</name>
<dbReference type="RefSeq" id="WP_040342873.1">
    <property type="nucleotide sequence ID" value="NZ_CABIWA010000018.1"/>
</dbReference>
<dbReference type="InterPro" id="IPR050539">
    <property type="entry name" value="ThrE_Dicarb/AminoAcid_Exp"/>
</dbReference>
<comment type="subcellular location">
    <subcellularLocation>
        <location evidence="1">Cell membrane</location>
        <topology evidence="1">Multi-pass membrane protein</topology>
    </subcellularLocation>
</comment>
<dbReference type="Proteomes" id="UP000196386">
    <property type="component" value="Unassembled WGS sequence"/>
</dbReference>
<dbReference type="Pfam" id="PF12821">
    <property type="entry name" value="ThrE_2"/>
    <property type="match status" value="1"/>
</dbReference>
<evidence type="ECO:0000256" key="7">
    <source>
        <dbReference type="ARBA" id="ARBA00034125"/>
    </source>
</evidence>
<evidence type="ECO:0000256" key="3">
    <source>
        <dbReference type="ARBA" id="ARBA00022519"/>
    </source>
</evidence>
<dbReference type="PANTHER" id="PTHR34390">
    <property type="entry name" value="UPF0442 PROTEIN YJJB-RELATED"/>
    <property type="match status" value="1"/>
</dbReference>
<evidence type="ECO:0000313" key="13">
    <source>
        <dbReference type="Proteomes" id="UP000095765"/>
    </source>
</evidence>
<dbReference type="GO" id="GO:0005886">
    <property type="term" value="C:plasma membrane"/>
    <property type="evidence" value="ECO:0007669"/>
    <property type="project" value="UniProtKB-SubCell"/>
</dbReference>
<keyword evidence="4 8" id="KW-0812">Transmembrane</keyword>
<evidence type="ECO:0000256" key="1">
    <source>
        <dbReference type="ARBA" id="ARBA00004651"/>
    </source>
</evidence>
<evidence type="ECO:0000313" key="11">
    <source>
        <dbReference type="EMBL" id="OUP70036.1"/>
    </source>
</evidence>
<dbReference type="AlphaFoldDB" id="A0A174S333"/>
<evidence type="ECO:0000256" key="4">
    <source>
        <dbReference type="ARBA" id="ARBA00022692"/>
    </source>
</evidence>
<evidence type="ECO:0000256" key="8">
    <source>
        <dbReference type="SAM" id="Phobius"/>
    </source>
</evidence>
<reference evidence="14" key="2">
    <citation type="submission" date="2017-04" db="EMBL/GenBank/DDBJ databases">
        <title>Function of individual gut microbiota members based on whole genome sequencing of pure cultures obtained from chicken caecum.</title>
        <authorList>
            <person name="Medvecky M."/>
            <person name="Cejkova D."/>
            <person name="Polansky O."/>
            <person name="Karasova D."/>
            <person name="Kubasova T."/>
            <person name="Cizek A."/>
            <person name="Rychlik I."/>
        </authorList>
    </citation>
    <scope>NUCLEOTIDE SEQUENCE [LARGE SCALE GENOMIC DNA]</scope>
    <source>
        <strain evidence="14">An175</strain>
    </source>
</reference>
<evidence type="ECO:0000256" key="5">
    <source>
        <dbReference type="ARBA" id="ARBA00022989"/>
    </source>
</evidence>
<feature type="domain" description="Threonine/Serine exporter ThrE" evidence="9">
    <location>
        <begin position="7"/>
        <end position="133"/>
    </location>
</feature>
<dbReference type="EMBL" id="QVME01000012">
    <property type="protein sequence ID" value="RGE65603.1"/>
    <property type="molecule type" value="Genomic_DNA"/>
</dbReference>
<evidence type="ECO:0000259" key="9">
    <source>
        <dbReference type="Pfam" id="PF12821"/>
    </source>
</evidence>
<keyword evidence="3" id="KW-0997">Cell inner membrane</keyword>
<feature type="transmembrane region" description="Helical" evidence="8">
    <location>
        <begin position="54"/>
        <end position="75"/>
    </location>
</feature>